<feature type="domain" description="Transposase IS116/IS110/IS902 C-terminal" evidence="1">
    <location>
        <begin position="140"/>
        <end position="224"/>
    </location>
</feature>
<dbReference type="Proteomes" id="UP001157109">
    <property type="component" value="Unassembled WGS sequence"/>
</dbReference>
<dbReference type="EMBL" id="BSUJ01000001">
    <property type="protein sequence ID" value="GMA19965.1"/>
    <property type="molecule type" value="Genomic_DNA"/>
</dbReference>
<keyword evidence="3" id="KW-1185">Reference proteome</keyword>
<dbReference type="PANTHER" id="PTHR33055">
    <property type="entry name" value="TRANSPOSASE FOR INSERTION SEQUENCE ELEMENT IS1111A"/>
    <property type="match status" value="1"/>
</dbReference>
<evidence type="ECO:0000313" key="3">
    <source>
        <dbReference type="Proteomes" id="UP001157109"/>
    </source>
</evidence>
<reference evidence="3" key="1">
    <citation type="journal article" date="2019" name="Int. J. Syst. Evol. Microbiol.">
        <title>The Global Catalogue of Microorganisms (GCM) 10K type strain sequencing project: providing services to taxonomists for standard genome sequencing and annotation.</title>
        <authorList>
            <consortium name="The Broad Institute Genomics Platform"/>
            <consortium name="The Broad Institute Genome Sequencing Center for Infectious Disease"/>
            <person name="Wu L."/>
            <person name="Ma J."/>
        </authorList>
    </citation>
    <scope>NUCLEOTIDE SEQUENCE [LARGE SCALE GENOMIC DNA]</scope>
    <source>
        <strain evidence="3">NBRC 105830</strain>
    </source>
</reference>
<accession>A0ABQ6HQY3</accession>
<sequence length="277" mass="30011">MKALARQHQEAIWAWHDVLNRLRSLLLEFYPQALVAFPSLKHKAAIEVLGLAPTPTRAKALTRRRLAAALHRCGRRNDPTLVDQLLTALRADGLAQPPAVEAALGTAAAQLIAVAKTMSTGVNELEAALRAAFTEHPQAAIVASAPGLGPVLAARVLAEIGDDPTRFPTAAALRCYAGTAPVTKASGRSRYVKARRVRNKRLGDACHWWAFATLTRSPAARTHYDARRAAGDHHNAALRNLANKLLGKLWWCLTHGLEWDETTAWPDHPRGALSTAA</sequence>
<organism evidence="2 3">
    <name type="scientific">Arsenicicoccus piscis</name>
    <dbReference type="NCBI Taxonomy" id="673954"/>
    <lineage>
        <taxon>Bacteria</taxon>
        <taxon>Bacillati</taxon>
        <taxon>Actinomycetota</taxon>
        <taxon>Actinomycetes</taxon>
        <taxon>Micrococcales</taxon>
        <taxon>Intrasporangiaceae</taxon>
        <taxon>Arsenicicoccus</taxon>
    </lineage>
</organism>
<protein>
    <recommendedName>
        <fullName evidence="1">Transposase IS116/IS110/IS902 C-terminal domain-containing protein</fullName>
    </recommendedName>
</protein>
<gene>
    <name evidence="2" type="ORF">GCM10025862_19860</name>
</gene>
<evidence type="ECO:0000259" key="1">
    <source>
        <dbReference type="Pfam" id="PF02371"/>
    </source>
</evidence>
<evidence type="ECO:0000313" key="2">
    <source>
        <dbReference type="EMBL" id="GMA19965.1"/>
    </source>
</evidence>
<dbReference type="InterPro" id="IPR047650">
    <property type="entry name" value="Transpos_IS110"/>
</dbReference>
<dbReference type="Pfam" id="PF02371">
    <property type="entry name" value="Transposase_20"/>
    <property type="match status" value="1"/>
</dbReference>
<dbReference type="PANTHER" id="PTHR33055:SF3">
    <property type="entry name" value="PUTATIVE TRANSPOSASE FOR IS117-RELATED"/>
    <property type="match status" value="1"/>
</dbReference>
<dbReference type="InterPro" id="IPR003346">
    <property type="entry name" value="Transposase_20"/>
</dbReference>
<comment type="caution">
    <text evidence="2">The sequence shown here is derived from an EMBL/GenBank/DDBJ whole genome shotgun (WGS) entry which is preliminary data.</text>
</comment>
<name>A0ABQ6HQY3_9MICO</name>
<proteinExistence type="predicted"/>